<name>A0A7X1E4N3_9BACT</name>
<evidence type="ECO:0000313" key="1">
    <source>
        <dbReference type="EMBL" id="MBC2602239.1"/>
    </source>
</evidence>
<dbReference type="Proteomes" id="UP000525652">
    <property type="component" value="Unassembled WGS sequence"/>
</dbReference>
<proteinExistence type="predicted"/>
<dbReference type="CDD" id="cd04645">
    <property type="entry name" value="LbH_gamma_CA_like"/>
    <property type="match status" value="1"/>
</dbReference>
<sequence length="176" mass="18648">MTVSERLARHLDKTPVIPDSCWVAGTASIYGDVVLGERCSVWPSAVIRGDINEIRIGDDSNIQDGAIVHLADEFGAYLGKRVTVGHGAIVHACEIGDDCLIGMNATVLDGAKVGPGCIIGAHALVTQGMVVPPNSMVLGTPGKVVKTLPPENQEYLAKWALKYVDVSRGFKERGLS</sequence>
<dbReference type="InterPro" id="IPR050484">
    <property type="entry name" value="Transf_Hexapept/Carb_Anhydrase"/>
</dbReference>
<dbReference type="PANTHER" id="PTHR13061">
    <property type="entry name" value="DYNACTIN SUBUNIT P25"/>
    <property type="match status" value="1"/>
</dbReference>
<dbReference type="SUPFAM" id="SSF51161">
    <property type="entry name" value="Trimeric LpxA-like enzymes"/>
    <property type="match status" value="1"/>
</dbReference>
<organism evidence="1 2">
    <name type="scientific">Puniceicoccus vermicola</name>
    <dbReference type="NCBI Taxonomy" id="388746"/>
    <lineage>
        <taxon>Bacteria</taxon>
        <taxon>Pseudomonadati</taxon>
        <taxon>Verrucomicrobiota</taxon>
        <taxon>Opitutia</taxon>
        <taxon>Puniceicoccales</taxon>
        <taxon>Puniceicoccaceae</taxon>
        <taxon>Puniceicoccus</taxon>
    </lineage>
</organism>
<dbReference type="Gene3D" id="2.160.10.10">
    <property type="entry name" value="Hexapeptide repeat proteins"/>
    <property type="match status" value="1"/>
</dbReference>
<dbReference type="Pfam" id="PF00132">
    <property type="entry name" value="Hexapep"/>
    <property type="match status" value="2"/>
</dbReference>
<dbReference type="RefSeq" id="WP_185692936.1">
    <property type="nucleotide sequence ID" value="NZ_JACHVA010000083.1"/>
</dbReference>
<dbReference type="InterPro" id="IPR001451">
    <property type="entry name" value="Hexapep"/>
</dbReference>
<dbReference type="PANTHER" id="PTHR13061:SF29">
    <property type="entry name" value="GAMMA CARBONIC ANHYDRASE-LIKE 1, MITOCHONDRIAL-RELATED"/>
    <property type="match status" value="1"/>
</dbReference>
<dbReference type="InterPro" id="IPR047324">
    <property type="entry name" value="LbH_gamma_CA-like"/>
</dbReference>
<accession>A0A7X1E4N3</accession>
<keyword evidence="2" id="KW-1185">Reference proteome</keyword>
<evidence type="ECO:0000313" key="2">
    <source>
        <dbReference type="Proteomes" id="UP000525652"/>
    </source>
</evidence>
<gene>
    <name evidence="1" type="ORF">H5P30_10665</name>
</gene>
<dbReference type="InterPro" id="IPR011004">
    <property type="entry name" value="Trimer_LpxA-like_sf"/>
</dbReference>
<comment type="caution">
    <text evidence="1">The sequence shown here is derived from an EMBL/GenBank/DDBJ whole genome shotgun (WGS) entry which is preliminary data.</text>
</comment>
<dbReference type="AlphaFoldDB" id="A0A7X1E4N3"/>
<reference evidence="1 2" key="1">
    <citation type="submission" date="2020-07" db="EMBL/GenBank/DDBJ databases">
        <authorList>
            <person name="Feng X."/>
        </authorList>
    </citation>
    <scope>NUCLEOTIDE SEQUENCE [LARGE SCALE GENOMIC DNA]</scope>
    <source>
        <strain evidence="1 2">JCM14086</strain>
    </source>
</reference>
<protein>
    <submittedName>
        <fullName evidence="1">Gamma carbonic anhydrase family protein</fullName>
    </submittedName>
</protein>
<dbReference type="EMBL" id="JACHVA010000083">
    <property type="protein sequence ID" value="MBC2602239.1"/>
    <property type="molecule type" value="Genomic_DNA"/>
</dbReference>